<gene>
    <name evidence="2" type="ORF">DS031_12520</name>
</gene>
<proteinExistence type="predicted"/>
<sequence length="60" mass="7393">MLKKIIKMLLNRRKHYRSYSSSDKRHRYRGYNRKGHSHYGHSHYKRKHKSGSFFSSFFSS</sequence>
<name>A0A366XZ43_9BACI</name>
<feature type="region of interest" description="Disordered" evidence="1">
    <location>
        <begin position="17"/>
        <end position="48"/>
    </location>
</feature>
<dbReference type="RefSeq" id="WP_113806409.1">
    <property type="nucleotide sequence ID" value="NZ_QOCW01000012.1"/>
</dbReference>
<comment type="caution">
    <text evidence="2">The sequence shown here is derived from an EMBL/GenBank/DDBJ whole genome shotgun (WGS) entry which is preliminary data.</text>
</comment>
<organism evidence="2 3">
    <name type="scientific">Bacillus taeanensis</name>
    <dbReference type="NCBI Taxonomy" id="273032"/>
    <lineage>
        <taxon>Bacteria</taxon>
        <taxon>Bacillati</taxon>
        <taxon>Bacillota</taxon>
        <taxon>Bacilli</taxon>
        <taxon>Bacillales</taxon>
        <taxon>Bacillaceae</taxon>
        <taxon>Bacillus</taxon>
    </lineage>
</organism>
<feature type="compositionally biased region" description="Basic residues" evidence="1">
    <location>
        <begin position="24"/>
        <end position="48"/>
    </location>
</feature>
<keyword evidence="3" id="KW-1185">Reference proteome</keyword>
<dbReference type="EMBL" id="QOCW01000012">
    <property type="protein sequence ID" value="RBW69201.1"/>
    <property type="molecule type" value="Genomic_DNA"/>
</dbReference>
<evidence type="ECO:0000256" key="1">
    <source>
        <dbReference type="SAM" id="MobiDB-lite"/>
    </source>
</evidence>
<dbReference type="Proteomes" id="UP000253314">
    <property type="component" value="Unassembled WGS sequence"/>
</dbReference>
<accession>A0A366XZ43</accession>
<evidence type="ECO:0000313" key="2">
    <source>
        <dbReference type="EMBL" id="RBW69201.1"/>
    </source>
</evidence>
<dbReference type="AlphaFoldDB" id="A0A366XZ43"/>
<reference evidence="2 3" key="1">
    <citation type="submission" date="2018-07" db="EMBL/GenBank/DDBJ databases">
        <title>Lottiidibacillus patelloidae gen. nov., sp. nov., isolated from the intestinal tract of a marine limpet and the reclassification of B. taeanensis BH030017T, B. algicola KMM 3737T and B. hwajinpoensis SW-72T as genus Lottiidibacillus.</title>
        <authorList>
            <person name="Liu R."/>
            <person name="Huang Z."/>
        </authorList>
    </citation>
    <scope>NUCLEOTIDE SEQUENCE [LARGE SCALE GENOMIC DNA]</scope>
    <source>
        <strain evidence="2 3">BH030017</strain>
    </source>
</reference>
<protein>
    <submittedName>
        <fullName evidence="2">Uncharacterized protein</fullName>
    </submittedName>
</protein>
<evidence type="ECO:0000313" key="3">
    <source>
        <dbReference type="Proteomes" id="UP000253314"/>
    </source>
</evidence>